<name>A0A2X1A8V3_9BACI</name>
<dbReference type="Proteomes" id="UP000251431">
    <property type="component" value="Unassembled WGS sequence"/>
</dbReference>
<dbReference type="GO" id="GO:0016020">
    <property type="term" value="C:membrane"/>
    <property type="evidence" value="ECO:0007669"/>
    <property type="project" value="InterPro"/>
</dbReference>
<sequence>MIVVIAISSIAAFTLVNQSFVTAMSIFRLIIIMASAFFGLFGFLFPCFSSFYTLRI</sequence>
<evidence type="ECO:0000256" key="2">
    <source>
        <dbReference type="SAM" id="Phobius"/>
    </source>
</evidence>
<gene>
    <name evidence="3" type="primary">gerXA_2</name>
    <name evidence="3" type="ORF">NCTC7582_05099</name>
</gene>
<keyword evidence="2" id="KW-0812">Transmembrane</keyword>
<accession>A0A2X1A8V3</accession>
<dbReference type="GO" id="GO:0009847">
    <property type="term" value="P:spore germination"/>
    <property type="evidence" value="ECO:0007669"/>
    <property type="project" value="InterPro"/>
</dbReference>
<proteinExistence type="predicted"/>
<protein>
    <submittedName>
        <fullName evidence="3">Spore germination protein XA</fullName>
    </submittedName>
</protein>
<dbReference type="InterPro" id="IPR004995">
    <property type="entry name" value="Spore_Ger"/>
</dbReference>
<evidence type="ECO:0000256" key="1">
    <source>
        <dbReference type="ARBA" id="ARBA00023136"/>
    </source>
</evidence>
<keyword evidence="2" id="KW-1133">Transmembrane helix</keyword>
<feature type="transmembrane region" description="Helical" evidence="2">
    <location>
        <begin position="28"/>
        <end position="54"/>
    </location>
</feature>
<dbReference type="EMBL" id="UAQE01000005">
    <property type="protein sequence ID" value="SPU40557.1"/>
    <property type="molecule type" value="Genomic_DNA"/>
</dbReference>
<dbReference type="Pfam" id="PF03323">
    <property type="entry name" value="GerA"/>
    <property type="match status" value="1"/>
</dbReference>
<organism evidence="3 4">
    <name type="scientific">Lysinibacillus capsici</name>
    <dbReference type="NCBI Taxonomy" id="2115968"/>
    <lineage>
        <taxon>Bacteria</taxon>
        <taxon>Bacillati</taxon>
        <taxon>Bacillota</taxon>
        <taxon>Bacilli</taxon>
        <taxon>Bacillales</taxon>
        <taxon>Bacillaceae</taxon>
        <taxon>Lysinibacillus</taxon>
    </lineage>
</organism>
<reference evidence="3 4" key="1">
    <citation type="submission" date="2018-06" db="EMBL/GenBank/DDBJ databases">
        <authorList>
            <consortium name="Pathogen Informatics"/>
            <person name="Doyle S."/>
        </authorList>
    </citation>
    <scope>NUCLEOTIDE SEQUENCE [LARGE SCALE GENOMIC DNA]</scope>
    <source>
        <strain evidence="3 4">NCTC7582</strain>
    </source>
</reference>
<evidence type="ECO:0000313" key="4">
    <source>
        <dbReference type="Proteomes" id="UP000251431"/>
    </source>
</evidence>
<keyword evidence="1 2" id="KW-0472">Membrane</keyword>
<evidence type="ECO:0000313" key="3">
    <source>
        <dbReference type="EMBL" id="SPU40557.1"/>
    </source>
</evidence>
<dbReference type="AlphaFoldDB" id="A0A2X1A8V3"/>